<protein>
    <submittedName>
        <fullName evidence="1">Uncharacterized protein</fullName>
    </submittedName>
</protein>
<proteinExistence type="predicted"/>
<dbReference type="EMBL" id="CAJVCH010385778">
    <property type="protein sequence ID" value="CAG7817092.1"/>
    <property type="molecule type" value="Genomic_DNA"/>
</dbReference>
<evidence type="ECO:0000313" key="2">
    <source>
        <dbReference type="Proteomes" id="UP000708208"/>
    </source>
</evidence>
<accession>A0A8J2PBU6</accession>
<dbReference type="AlphaFoldDB" id="A0A8J2PBU6"/>
<feature type="non-terminal residue" evidence="1">
    <location>
        <position position="1"/>
    </location>
</feature>
<organism evidence="1 2">
    <name type="scientific">Allacma fusca</name>
    <dbReference type="NCBI Taxonomy" id="39272"/>
    <lineage>
        <taxon>Eukaryota</taxon>
        <taxon>Metazoa</taxon>
        <taxon>Ecdysozoa</taxon>
        <taxon>Arthropoda</taxon>
        <taxon>Hexapoda</taxon>
        <taxon>Collembola</taxon>
        <taxon>Symphypleona</taxon>
        <taxon>Sminthuridae</taxon>
        <taxon>Allacma</taxon>
    </lineage>
</organism>
<reference evidence="1" key="1">
    <citation type="submission" date="2021-06" db="EMBL/GenBank/DDBJ databases">
        <authorList>
            <person name="Hodson N. C."/>
            <person name="Mongue J. A."/>
            <person name="Jaron S. K."/>
        </authorList>
    </citation>
    <scope>NUCLEOTIDE SEQUENCE</scope>
</reference>
<gene>
    <name evidence="1" type="ORF">AFUS01_LOCUS27676</name>
</gene>
<evidence type="ECO:0000313" key="1">
    <source>
        <dbReference type="EMBL" id="CAG7817092.1"/>
    </source>
</evidence>
<sequence>FYYVTRTAYYTSNLIFTAYFGEWLCSSLAKIKSDLESTVISVRLKMDDGRLNKWDSDELNEAYIMLEQSTSLVFDWEWKLTAADFFQVDVQVLTGVLAAMMSYTIFLFQL</sequence>
<comment type="caution">
    <text evidence="1">The sequence shown here is derived from an EMBL/GenBank/DDBJ whole genome shotgun (WGS) entry which is preliminary data.</text>
</comment>
<keyword evidence="2" id="KW-1185">Reference proteome</keyword>
<name>A0A8J2PBU6_9HEXA</name>
<dbReference type="Proteomes" id="UP000708208">
    <property type="component" value="Unassembled WGS sequence"/>
</dbReference>